<comment type="catalytic activity">
    <reaction evidence="1">
        <text>ATP + protein L-histidine = ADP + protein N-phospho-L-histidine.</text>
        <dbReference type="EC" id="2.7.13.3"/>
    </reaction>
</comment>
<comment type="subcellular location">
    <subcellularLocation>
        <location evidence="2">Membrane</location>
    </subcellularLocation>
</comment>
<feature type="domain" description="Histidine kinase" evidence="11">
    <location>
        <begin position="229"/>
        <end position="441"/>
    </location>
</feature>
<evidence type="ECO:0000256" key="4">
    <source>
        <dbReference type="ARBA" id="ARBA00022553"/>
    </source>
</evidence>
<evidence type="ECO:0000256" key="5">
    <source>
        <dbReference type="ARBA" id="ARBA00022679"/>
    </source>
</evidence>
<dbReference type="STRING" id="1123269.NX02_01395"/>
<dbReference type="SUPFAM" id="SSF55874">
    <property type="entry name" value="ATPase domain of HSP90 chaperone/DNA topoisomerase II/histidine kinase"/>
    <property type="match status" value="1"/>
</dbReference>
<dbReference type="GO" id="GO:0004673">
    <property type="term" value="F:protein histidine kinase activity"/>
    <property type="evidence" value="ECO:0007669"/>
    <property type="project" value="UniProtKB-EC"/>
</dbReference>
<keyword evidence="9" id="KW-0902">Two-component regulatory system</keyword>
<dbReference type="GO" id="GO:0016020">
    <property type="term" value="C:membrane"/>
    <property type="evidence" value="ECO:0007669"/>
    <property type="project" value="UniProtKB-SubCell"/>
</dbReference>
<sequence>MGSDRRFAAALALRVVALALAILLFSASLEVAGLGAARIVAAGLVAGAMLWLWNHVTRTNRQLARFVESLAAGDVAMRFDGTGGRSFAEVATAFDAALGRLRAEKLADADELRFLQALLDDVPVALLVVHASGSVEQQNKAARRLFGHDDATTIDDYRRYGATFARRLGGTGTSEETLVLRLEGRQQRAIVRTAEVSRLGVALRAVTVQPAEGAFDAVEMAAQSDLVRVLTHEILNSLTPVTSLAATASMLIDTLEPGDAATLDDARAAITTLARRAHGLTEFVQGYRAVAQPPEVKRQRFAARDWAEELVRLIAAEWPNLPLTRTVVPEDLMIHADLDLMTQVLINLLRNAAQAAGEHRADPAVVLRIAGDARHDVVISVADNGPGIPEALREDVFLPFFTTRRSGSGIGLNLARQIVVAHGGTIDIDAEATGATIVIRL</sequence>
<dbReference type="PROSITE" id="PS50885">
    <property type="entry name" value="HAMP"/>
    <property type="match status" value="1"/>
</dbReference>
<evidence type="ECO:0000256" key="9">
    <source>
        <dbReference type="ARBA" id="ARBA00023012"/>
    </source>
</evidence>
<protein>
    <recommendedName>
        <fullName evidence="3">histidine kinase</fullName>
        <ecNumber evidence="3">2.7.13.3</ecNumber>
    </recommendedName>
</protein>
<evidence type="ECO:0000256" key="7">
    <source>
        <dbReference type="ARBA" id="ARBA00022777"/>
    </source>
</evidence>
<dbReference type="InterPro" id="IPR035965">
    <property type="entry name" value="PAS-like_dom_sf"/>
</dbReference>
<keyword evidence="7" id="KW-0418">Kinase</keyword>
<dbReference type="InterPro" id="IPR004358">
    <property type="entry name" value="Sig_transdc_His_kin-like_C"/>
</dbReference>
<dbReference type="PANTHER" id="PTHR43065:SF46">
    <property type="entry name" value="C4-DICARBOXYLATE TRANSPORT SENSOR PROTEIN DCTB"/>
    <property type="match status" value="1"/>
</dbReference>
<dbReference type="GO" id="GO:0005524">
    <property type="term" value="F:ATP binding"/>
    <property type="evidence" value="ECO:0007669"/>
    <property type="project" value="UniProtKB-KW"/>
</dbReference>
<keyword evidence="4" id="KW-0597">Phosphoprotein</keyword>
<dbReference type="OrthoDB" id="1931120at2"/>
<evidence type="ECO:0000256" key="1">
    <source>
        <dbReference type="ARBA" id="ARBA00000085"/>
    </source>
</evidence>
<keyword evidence="8" id="KW-0067">ATP-binding</keyword>
<name>W0A8R6_9SPHN</name>
<feature type="domain" description="HAMP" evidence="12">
    <location>
        <begin position="61"/>
        <end position="106"/>
    </location>
</feature>
<keyword evidence="10" id="KW-0812">Transmembrane</keyword>
<dbReference type="PATRIC" id="fig|1123269.5.peg.284"/>
<dbReference type="InterPro" id="IPR003660">
    <property type="entry name" value="HAMP_dom"/>
</dbReference>
<reference evidence="13 14" key="1">
    <citation type="submission" date="2013-07" db="EMBL/GenBank/DDBJ databases">
        <title>Completed genome of Sphingomonas sanxanigenens NX02.</title>
        <authorList>
            <person name="Ma T."/>
            <person name="Huang H."/>
            <person name="Wu M."/>
            <person name="Li X."/>
            <person name="Li G."/>
        </authorList>
    </citation>
    <scope>NUCLEOTIDE SEQUENCE [LARGE SCALE GENOMIC DNA]</scope>
    <source>
        <strain evidence="13 14">NX02</strain>
    </source>
</reference>
<dbReference type="Pfam" id="PF02518">
    <property type="entry name" value="HATPase_c"/>
    <property type="match status" value="1"/>
</dbReference>
<evidence type="ECO:0000256" key="6">
    <source>
        <dbReference type="ARBA" id="ARBA00022741"/>
    </source>
</evidence>
<dbReference type="InterPro" id="IPR003594">
    <property type="entry name" value="HATPase_dom"/>
</dbReference>
<dbReference type="PRINTS" id="PR00344">
    <property type="entry name" value="BCTRLSENSOR"/>
</dbReference>
<dbReference type="eggNOG" id="COG5000">
    <property type="taxonomic scope" value="Bacteria"/>
</dbReference>
<keyword evidence="6" id="KW-0547">Nucleotide-binding</keyword>
<dbReference type="EMBL" id="CP006644">
    <property type="protein sequence ID" value="AHE52045.1"/>
    <property type="molecule type" value="Genomic_DNA"/>
</dbReference>
<dbReference type="EC" id="2.7.13.3" evidence="3"/>
<feature type="transmembrane region" description="Helical" evidence="10">
    <location>
        <begin position="7"/>
        <end position="29"/>
    </location>
</feature>
<evidence type="ECO:0000313" key="13">
    <source>
        <dbReference type="EMBL" id="AHE52045.1"/>
    </source>
</evidence>
<keyword evidence="10" id="KW-0472">Membrane</keyword>
<dbReference type="SMART" id="SM00387">
    <property type="entry name" value="HATPase_c"/>
    <property type="match status" value="1"/>
</dbReference>
<keyword evidence="5" id="KW-0808">Transferase</keyword>
<dbReference type="GO" id="GO:0000160">
    <property type="term" value="P:phosphorelay signal transduction system"/>
    <property type="evidence" value="ECO:0007669"/>
    <property type="project" value="UniProtKB-KW"/>
</dbReference>
<organism evidence="13 14">
    <name type="scientific">Sphingomonas sanxanigenens DSM 19645 = NX02</name>
    <dbReference type="NCBI Taxonomy" id="1123269"/>
    <lineage>
        <taxon>Bacteria</taxon>
        <taxon>Pseudomonadati</taxon>
        <taxon>Pseudomonadota</taxon>
        <taxon>Alphaproteobacteria</taxon>
        <taxon>Sphingomonadales</taxon>
        <taxon>Sphingomonadaceae</taxon>
        <taxon>Sphingomonas</taxon>
    </lineage>
</organism>
<accession>W0A8R6</accession>
<evidence type="ECO:0000256" key="10">
    <source>
        <dbReference type="SAM" id="Phobius"/>
    </source>
</evidence>
<dbReference type="SUPFAM" id="SSF55785">
    <property type="entry name" value="PYP-like sensor domain (PAS domain)"/>
    <property type="match status" value="1"/>
</dbReference>
<evidence type="ECO:0000313" key="14">
    <source>
        <dbReference type="Proteomes" id="UP000018851"/>
    </source>
</evidence>
<dbReference type="AlphaFoldDB" id="W0A8R6"/>
<dbReference type="PROSITE" id="PS50109">
    <property type="entry name" value="HIS_KIN"/>
    <property type="match status" value="1"/>
</dbReference>
<feature type="transmembrane region" description="Helical" evidence="10">
    <location>
        <begin position="35"/>
        <end position="53"/>
    </location>
</feature>
<dbReference type="InterPro" id="IPR000014">
    <property type="entry name" value="PAS"/>
</dbReference>
<keyword evidence="14" id="KW-1185">Reference proteome</keyword>
<dbReference type="InterPro" id="IPR005467">
    <property type="entry name" value="His_kinase_dom"/>
</dbReference>
<proteinExistence type="predicted"/>
<evidence type="ECO:0000259" key="12">
    <source>
        <dbReference type="PROSITE" id="PS50885"/>
    </source>
</evidence>
<gene>
    <name evidence="13" type="ORF">NX02_01395</name>
</gene>
<evidence type="ECO:0000259" key="11">
    <source>
        <dbReference type="PROSITE" id="PS50109"/>
    </source>
</evidence>
<evidence type="ECO:0000256" key="8">
    <source>
        <dbReference type="ARBA" id="ARBA00022840"/>
    </source>
</evidence>
<dbReference type="Gene3D" id="3.30.565.10">
    <property type="entry name" value="Histidine kinase-like ATPase, C-terminal domain"/>
    <property type="match status" value="1"/>
</dbReference>
<dbReference type="InterPro" id="IPR036890">
    <property type="entry name" value="HATPase_C_sf"/>
</dbReference>
<dbReference type="RefSeq" id="WP_025290418.1">
    <property type="nucleotide sequence ID" value="NZ_CP006644.1"/>
</dbReference>
<evidence type="ECO:0000256" key="2">
    <source>
        <dbReference type="ARBA" id="ARBA00004370"/>
    </source>
</evidence>
<keyword evidence="10" id="KW-1133">Transmembrane helix</keyword>
<evidence type="ECO:0000256" key="3">
    <source>
        <dbReference type="ARBA" id="ARBA00012438"/>
    </source>
</evidence>
<dbReference type="KEGG" id="ssan:NX02_01395"/>
<dbReference type="Pfam" id="PF13188">
    <property type="entry name" value="PAS_8"/>
    <property type="match status" value="1"/>
</dbReference>
<dbReference type="PANTHER" id="PTHR43065">
    <property type="entry name" value="SENSOR HISTIDINE KINASE"/>
    <property type="match status" value="1"/>
</dbReference>
<dbReference type="HOGENOM" id="CLU_000445_114_4_5"/>
<dbReference type="Proteomes" id="UP000018851">
    <property type="component" value="Chromosome"/>
</dbReference>